<proteinExistence type="predicted"/>
<accession>A0A8C9SAS6</accession>
<dbReference type="PANTHER" id="PTHR46680">
    <property type="entry name" value="NF-KAPPA-B INHIBITOR ALPHA"/>
    <property type="match status" value="1"/>
</dbReference>
<evidence type="ECO:0000256" key="2">
    <source>
        <dbReference type="ARBA" id="ARBA00023043"/>
    </source>
</evidence>
<dbReference type="PANTHER" id="PTHR46680:SF2">
    <property type="entry name" value="NF-KAPPA-B INHIBITOR ZETA"/>
    <property type="match status" value="1"/>
</dbReference>
<keyword evidence="6" id="KW-1185">Reference proteome</keyword>
<dbReference type="GeneID" id="108922230"/>
<dbReference type="Pfam" id="PF00023">
    <property type="entry name" value="Ank"/>
    <property type="match status" value="1"/>
</dbReference>
<dbReference type="Gene3D" id="1.25.40.20">
    <property type="entry name" value="Ankyrin repeat-containing domain"/>
    <property type="match status" value="1"/>
</dbReference>
<reference evidence="5" key="2">
    <citation type="submission" date="2025-08" db="UniProtKB">
        <authorList>
            <consortium name="Ensembl"/>
        </authorList>
    </citation>
    <scope>IDENTIFICATION</scope>
</reference>
<dbReference type="SUPFAM" id="SSF48403">
    <property type="entry name" value="Ankyrin repeat"/>
    <property type="match status" value="1"/>
</dbReference>
<dbReference type="InterPro" id="IPR002110">
    <property type="entry name" value="Ankyrin_rpt"/>
</dbReference>
<dbReference type="Ensembl" id="ENSSFOT00015033960.2">
    <property type="protein sequence ID" value="ENSSFOP00015033583.2"/>
    <property type="gene ID" value="ENSSFOG00015021437.2"/>
</dbReference>
<organism evidence="5 6">
    <name type="scientific">Scleropages formosus</name>
    <name type="common">Asian bonytongue</name>
    <name type="synonym">Osteoglossum formosum</name>
    <dbReference type="NCBI Taxonomy" id="113540"/>
    <lineage>
        <taxon>Eukaryota</taxon>
        <taxon>Metazoa</taxon>
        <taxon>Chordata</taxon>
        <taxon>Craniata</taxon>
        <taxon>Vertebrata</taxon>
        <taxon>Euteleostomi</taxon>
        <taxon>Actinopterygii</taxon>
        <taxon>Neopterygii</taxon>
        <taxon>Teleostei</taxon>
        <taxon>Osteoglossocephala</taxon>
        <taxon>Osteoglossomorpha</taxon>
        <taxon>Osteoglossiformes</taxon>
        <taxon>Osteoglossidae</taxon>
        <taxon>Scleropages</taxon>
    </lineage>
</organism>
<keyword evidence="2 3" id="KW-0040">ANK repeat</keyword>
<feature type="repeat" description="ANK" evidence="3">
    <location>
        <begin position="330"/>
        <end position="362"/>
    </location>
</feature>
<dbReference type="GeneTree" id="ENSGT00940000161392"/>
<feature type="region of interest" description="Disordered" evidence="4">
    <location>
        <begin position="440"/>
        <end position="554"/>
    </location>
</feature>
<dbReference type="PROSITE" id="PS50088">
    <property type="entry name" value="ANK_REPEAT"/>
    <property type="match status" value="5"/>
</dbReference>
<dbReference type="CTD" id="602"/>
<evidence type="ECO:0000256" key="1">
    <source>
        <dbReference type="ARBA" id="ARBA00022737"/>
    </source>
</evidence>
<dbReference type="InterPro" id="IPR051070">
    <property type="entry name" value="NF-kappa-B_inhibitor"/>
</dbReference>
<feature type="repeat" description="ANK" evidence="3">
    <location>
        <begin position="397"/>
        <end position="429"/>
    </location>
</feature>
<dbReference type="OrthoDB" id="10254947at2759"/>
<dbReference type="SMART" id="SM00248">
    <property type="entry name" value="ANK"/>
    <property type="match status" value="6"/>
</dbReference>
<dbReference type="GO" id="GO:0005829">
    <property type="term" value="C:cytosol"/>
    <property type="evidence" value="ECO:0007669"/>
    <property type="project" value="TreeGrafter"/>
</dbReference>
<feature type="repeat" description="ANK" evidence="3">
    <location>
        <begin position="364"/>
        <end position="396"/>
    </location>
</feature>
<dbReference type="PRINTS" id="PR01415">
    <property type="entry name" value="ANKYRIN"/>
</dbReference>
<feature type="compositionally biased region" description="Basic and acidic residues" evidence="4">
    <location>
        <begin position="16"/>
        <end position="30"/>
    </location>
</feature>
<evidence type="ECO:0000313" key="6">
    <source>
        <dbReference type="Proteomes" id="UP000694397"/>
    </source>
</evidence>
<evidence type="ECO:0000313" key="5">
    <source>
        <dbReference type="Ensembl" id="ENSSFOP00015033583.2"/>
    </source>
</evidence>
<feature type="compositionally biased region" description="Polar residues" evidence="4">
    <location>
        <begin position="502"/>
        <end position="514"/>
    </location>
</feature>
<dbReference type="GO" id="GO:0071356">
    <property type="term" value="P:cellular response to tumor necrosis factor"/>
    <property type="evidence" value="ECO:0007669"/>
    <property type="project" value="TreeGrafter"/>
</dbReference>
<feature type="repeat" description="ANK" evidence="3">
    <location>
        <begin position="261"/>
        <end position="293"/>
    </location>
</feature>
<dbReference type="AlphaFoldDB" id="A0A8C9SAS6"/>
<feature type="region of interest" description="Disordered" evidence="4">
    <location>
        <begin position="1"/>
        <end position="167"/>
    </location>
</feature>
<feature type="repeat" description="ANK" evidence="3">
    <location>
        <begin position="224"/>
        <end position="260"/>
    </location>
</feature>
<sequence length="658" mass="72078">MTMNGSHPAGMPLPLDLRRKGSGEDHELSRPESPGDTTSSHFPREKQQASRTAATSKNRGFDHESAPAFGSNAVEHRTQTQKAASTGEPHLGEASSAKKPVSSLPLRKRPFPTDPETRHLRQSCASPAEKKHCSPEQNKYSPERRLKKHFAERTEVPRRHDRTPAEASQRLPDVPAYIGCGHALNSFHGPPVFVPLLPFAVPLHHIERDHLSQEVALATRQDDDGDTALHIAVVQGLEEVVRRLIYVLTQTGRDLDIYNNLMQTPLHLAVITHQANLVQALLNAGADPGTLDRNGQTAAHLCCEHGLRSCLALILKYSECQSCLKVRNYEGLTPLHLAVQKGDKELVRLLLDSGADIDAVDFKSGRSPLIHAVENNNMEMISMLIESGVNVNAQSYSGNTALHSACGRGQVEAVRVLLRNGADSSLKNYHNDTPLMVAKNKKVTDVLRGKGSRSQNPKLVEPTSDSLSPQRCTPQSRQHSIDGTPIQSPSHSVCPSPLATHAHTTQPLRQSPSHSPKAPLTHSPTCQPLEHLPRSESATATQENKQQEQQLQMKHMQPTMLVDCGMGQRMPIQFLPFMCTDLQPSVANGHGYPPYHMQTLYSDPPCIILTQSLPQAVNHSRHSRPCYVPGHSRPSSRSSDQSESGSTVSVSSMGKDES</sequence>
<dbReference type="Pfam" id="PF12796">
    <property type="entry name" value="Ank_2"/>
    <property type="match status" value="2"/>
</dbReference>
<feature type="compositionally biased region" description="Low complexity" evidence="4">
    <location>
        <begin position="542"/>
        <end position="554"/>
    </location>
</feature>
<feature type="compositionally biased region" description="Basic and acidic residues" evidence="4">
    <location>
        <begin position="141"/>
        <end position="164"/>
    </location>
</feature>
<feature type="compositionally biased region" description="Polar residues" evidence="4">
    <location>
        <begin position="452"/>
        <end position="478"/>
    </location>
</feature>
<evidence type="ECO:0000256" key="4">
    <source>
        <dbReference type="SAM" id="MobiDB-lite"/>
    </source>
</evidence>
<reference evidence="5" key="3">
    <citation type="submission" date="2025-09" db="UniProtKB">
        <authorList>
            <consortium name="Ensembl"/>
        </authorList>
    </citation>
    <scope>IDENTIFICATION</scope>
</reference>
<keyword evidence="1" id="KW-0677">Repeat</keyword>
<dbReference type="KEGG" id="sfm:108922230"/>
<dbReference type="InterPro" id="IPR036770">
    <property type="entry name" value="Ankyrin_rpt-contain_sf"/>
</dbReference>
<protein>
    <submittedName>
        <fullName evidence="5">BCL3 transcription coactivator</fullName>
    </submittedName>
</protein>
<feature type="compositionally biased region" description="Polar residues" evidence="4">
    <location>
        <begin position="49"/>
        <end position="58"/>
    </location>
</feature>
<dbReference type="GO" id="GO:0051059">
    <property type="term" value="F:NF-kappaB binding"/>
    <property type="evidence" value="ECO:0007669"/>
    <property type="project" value="TreeGrafter"/>
</dbReference>
<reference evidence="5 6" key="1">
    <citation type="submission" date="2019-04" db="EMBL/GenBank/DDBJ databases">
        <authorList>
            <consortium name="Wellcome Sanger Institute Data Sharing"/>
        </authorList>
    </citation>
    <scope>NUCLEOTIDE SEQUENCE [LARGE SCALE GENOMIC DNA]</scope>
</reference>
<evidence type="ECO:0000256" key="3">
    <source>
        <dbReference type="PROSITE-ProRule" id="PRU00023"/>
    </source>
</evidence>
<dbReference type="GO" id="GO:0048545">
    <property type="term" value="P:response to steroid hormone"/>
    <property type="evidence" value="ECO:0007669"/>
    <property type="project" value="Ensembl"/>
</dbReference>
<gene>
    <name evidence="5" type="primary">bcl3</name>
</gene>
<feature type="compositionally biased region" description="Low complexity" evidence="4">
    <location>
        <begin position="632"/>
        <end position="652"/>
    </location>
</feature>
<feature type="region of interest" description="Disordered" evidence="4">
    <location>
        <begin position="620"/>
        <end position="658"/>
    </location>
</feature>
<dbReference type="RefSeq" id="XP_018587758.2">
    <property type="nucleotide sequence ID" value="XM_018732242.2"/>
</dbReference>
<dbReference type="PROSITE" id="PS50297">
    <property type="entry name" value="ANK_REP_REGION"/>
    <property type="match status" value="5"/>
</dbReference>
<name>A0A8C9SAS6_SCLFO</name>
<dbReference type="Proteomes" id="UP000694397">
    <property type="component" value="Chromosome 18"/>
</dbReference>